<dbReference type="Proteomes" id="UP000242444">
    <property type="component" value="Unassembled WGS sequence"/>
</dbReference>
<sequence length="171" mass="18302">MNPDGLSDVPVPELLGRYAAILQELRRRDVVRTQNAPLGDYAEYLAARVYQGELAANSAKSYDLLAADGQRIQVKARTVGPGTQAGTIFSVFRSFDFDVAVLITFDSSTYGLRWAREVPAAEIETASRYSSHVNGNRLLITTGAQLGTDVTPRFSAALAESPDPPAGGPAS</sequence>
<reference evidence="2 3" key="1">
    <citation type="submission" date="2017-07" db="EMBL/GenBank/DDBJ databases">
        <title>Amycolatopsis antarcticus sp. nov., isolated from the surface of an Antarcticus brown macroalga.</title>
        <authorList>
            <person name="Wang J."/>
            <person name="Leiva S."/>
            <person name="Huang J."/>
            <person name="Huang Y."/>
        </authorList>
    </citation>
    <scope>NUCLEOTIDE SEQUENCE [LARGE SCALE GENOMIC DNA]</scope>
    <source>
        <strain evidence="2 3">AU-G6</strain>
    </source>
</reference>
<dbReference type="InParanoid" id="A0A263D5A9"/>
<keyword evidence="3" id="KW-1185">Reference proteome</keyword>
<proteinExistence type="predicted"/>
<feature type="domain" description="DUF6998" evidence="1">
    <location>
        <begin position="38"/>
        <end position="78"/>
    </location>
</feature>
<dbReference type="EMBL" id="NKYE01000007">
    <property type="protein sequence ID" value="OZM72656.1"/>
    <property type="molecule type" value="Genomic_DNA"/>
</dbReference>
<dbReference type="RefSeq" id="WP_094863133.1">
    <property type="nucleotide sequence ID" value="NZ_NKYE01000007.1"/>
</dbReference>
<evidence type="ECO:0000313" key="2">
    <source>
        <dbReference type="EMBL" id="OZM72656.1"/>
    </source>
</evidence>
<name>A0A263D5A9_9PSEU</name>
<dbReference type="OrthoDB" id="4471973at2"/>
<dbReference type="Pfam" id="PF22522">
    <property type="entry name" value="DUF6998"/>
    <property type="match status" value="1"/>
</dbReference>
<dbReference type="AlphaFoldDB" id="A0A263D5A9"/>
<accession>A0A263D5A9</accession>
<evidence type="ECO:0000313" key="3">
    <source>
        <dbReference type="Proteomes" id="UP000242444"/>
    </source>
</evidence>
<gene>
    <name evidence="2" type="ORF">CFN78_13550</name>
</gene>
<organism evidence="2 3">
    <name type="scientific">Amycolatopsis antarctica</name>
    <dbReference type="NCBI Taxonomy" id="1854586"/>
    <lineage>
        <taxon>Bacteria</taxon>
        <taxon>Bacillati</taxon>
        <taxon>Actinomycetota</taxon>
        <taxon>Actinomycetes</taxon>
        <taxon>Pseudonocardiales</taxon>
        <taxon>Pseudonocardiaceae</taxon>
        <taxon>Amycolatopsis</taxon>
    </lineage>
</organism>
<comment type="caution">
    <text evidence="2">The sequence shown here is derived from an EMBL/GenBank/DDBJ whole genome shotgun (WGS) entry which is preliminary data.</text>
</comment>
<protein>
    <recommendedName>
        <fullName evidence="1">DUF6998 domain-containing protein</fullName>
    </recommendedName>
</protein>
<dbReference type="InterPro" id="IPR054267">
    <property type="entry name" value="DUF6998"/>
</dbReference>
<evidence type="ECO:0000259" key="1">
    <source>
        <dbReference type="Pfam" id="PF22522"/>
    </source>
</evidence>